<comment type="subunit">
    <text evidence="7">Homodimer.</text>
</comment>
<evidence type="ECO:0000256" key="5">
    <source>
        <dbReference type="ARBA" id="ARBA00023136"/>
    </source>
</evidence>
<dbReference type="eggNOG" id="KOG2922">
    <property type="taxonomic scope" value="Eukaryota"/>
</dbReference>
<feature type="transmembrane region" description="Helical" evidence="7">
    <location>
        <begin position="219"/>
        <end position="249"/>
    </location>
</feature>
<keyword evidence="4 7" id="KW-1133">Transmembrane helix</keyword>
<dbReference type="SUPFAM" id="SSF103481">
    <property type="entry name" value="Multidrug resistance efflux transporter EmrE"/>
    <property type="match status" value="1"/>
</dbReference>
<keyword evidence="9" id="KW-1185">Reference proteome</keyword>
<evidence type="ECO:0000256" key="7">
    <source>
        <dbReference type="RuleBase" id="RU363078"/>
    </source>
</evidence>
<proteinExistence type="inferred from homology"/>
<accession>A0A087SMJ3</accession>
<feature type="transmembrane region" description="Helical" evidence="7">
    <location>
        <begin position="393"/>
        <end position="413"/>
    </location>
</feature>
<comment type="subcellular location">
    <subcellularLocation>
        <location evidence="7">Cell membrane</location>
        <topology evidence="7">Multi-pass membrane protein</topology>
    </subcellularLocation>
    <subcellularLocation>
        <location evidence="7">Early endosome</location>
    </subcellularLocation>
    <subcellularLocation>
        <location evidence="1">Membrane</location>
        <topology evidence="1">Multi-pass membrane protein</topology>
    </subcellularLocation>
</comment>
<dbReference type="GO" id="GO:0005886">
    <property type="term" value="C:plasma membrane"/>
    <property type="evidence" value="ECO:0007669"/>
    <property type="project" value="UniProtKB-SubCell"/>
</dbReference>
<dbReference type="KEGG" id="apro:F751_2033"/>
<feature type="transmembrane region" description="Helical" evidence="7">
    <location>
        <begin position="362"/>
        <end position="381"/>
    </location>
</feature>
<comment type="similarity">
    <text evidence="2 7">Belongs to the NIPA (TC 2.A.7) family.</text>
</comment>
<dbReference type="GeneID" id="23613424"/>
<evidence type="ECO:0000256" key="4">
    <source>
        <dbReference type="ARBA" id="ARBA00022989"/>
    </source>
</evidence>
<keyword evidence="7" id="KW-0967">Endosome</keyword>
<sequence length="475" mass="50923">MANRGGGGCPTHKTASTEVLLSRAVWIVPNLRRGLVWHMHEKPFRKVRHQAYVGRERAITQLAEQFRAPPGMTTIVGVGNWSAQDRGGTMRGTPPGPWIRFLRRLRRVCRVVVVDEHRTSKLCCACHTTLHAHQYMRVHNGEEKLVNVWDTKRCANRACKVNVVNREVNGAVNILMLLKRFFVNALRPATLGSGGYSYLYEPLWWAGFLSMVVGELANFAAYAFAPAILVTPLGALSILVSAVLAHFLLNERLNGFGVMGCILCVTGSLAIILHAPEEQVFESIPQVWALVVQPGFLLYAASAVAATLLLIFRVPPDVAASNPLVPIAICSAVGSLSVMACKALGLAVRLTLAGSSQLGHPATWAFAATVVVAVLTQMAYLNRALDLHSTALVTPLYYAGFTSLTLLASAVLFGQAAGGVAAASQASGFLTILCGTTLLHATRDADLAALAPLLGLARRAGEDQPAVELAKDARV</sequence>
<keyword evidence="7" id="KW-0406">Ion transport</keyword>
<gene>
    <name evidence="8" type="ORF">F751_2033</name>
</gene>
<dbReference type="EMBL" id="KL662138">
    <property type="protein sequence ID" value="KFM26947.1"/>
    <property type="molecule type" value="Genomic_DNA"/>
</dbReference>
<dbReference type="GO" id="GO:0015095">
    <property type="term" value="F:magnesium ion transmembrane transporter activity"/>
    <property type="evidence" value="ECO:0007669"/>
    <property type="project" value="UniProtKB-UniRule"/>
</dbReference>
<keyword evidence="5 7" id="KW-0472">Membrane</keyword>
<name>A0A087SMJ3_AUXPR</name>
<protein>
    <recommendedName>
        <fullName evidence="7">Probable magnesium transporter</fullName>
    </recommendedName>
</protein>
<comment type="caution">
    <text evidence="7">Lacks conserved residue(s) required for the propagation of feature annotation.</text>
</comment>
<reference evidence="8 9" key="1">
    <citation type="journal article" date="2014" name="BMC Genomics">
        <title>Oil accumulation mechanisms of the oleaginous microalga Chlorella protothecoides revealed through its genome, transcriptomes, and proteomes.</title>
        <authorList>
            <person name="Gao C."/>
            <person name="Wang Y."/>
            <person name="Shen Y."/>
            <person name="Yan D."/>
            <person name="He X."/>
            <person name="Dai J."/>
            <person name="Wu Q."/>
        </authorList>
    </citation>
    <scope>NUCLEOTIDE SEQUENCE [LARGE SCALE GENOMIC DNA]</scope>
    <source>
        <strain evidence="8 9">0710</strain>
    </source>
</reference>
<evidence type="ECO:0000256" key="3">
    <source>
        <dbReference type="ARBA" id="ARBA00022692"/>
    </source>
</evidence>
<dbReference type="Proteomes" id="UP000028924">
    <property type="component" value="Unassembled WGS sequence"/>
</dbReference>
<dbReference type="PANTHER" id="PTHR12570">
    <property type="match status" value="1"/>
</dbReference>
<keyword evidence="7" id="KW-1003">Cell membrane</keyword>
<keyword evidence="7" id="KW-0813">Transport</keyword>
<evidence type="ECO:0000256" key="2">
    <source>
        <dbReference type="ARBA" id="ARBA00007001"/>
    </source>
</evidence>
<evidence type="ECO:0000256" key="6">
    <source>
        <dbReference type="ARBA" id="ARBA00025284"/>
    </source>
</evidence>
<dbReference type="Pfam" id="PF05653">
    <property type="entry name" value="Mg_trans_NIPA"/>
    <property type="match status" value="1"/>
</dbReference>
<evidence type="ECO:0000313" key="9">
    <source>
        <dbReference type="Proteomes" id="UP000028924"/>
    </source>
</evidence>
<dbReference type="PANTHER" id="PTHR12570:SF91">
    <property type="entry name" value="MAGNESIUM TRANSPORTER-RELATED"/>
    <property type="match status" value="1"/>
</dbReference>
<feature type="transmembrane region" description="Helical" evidence="7">
    <location>
        <begin position="256"/>
        <end position="275"/>
    </location>
</feature>
<dbReference type="AlphaFoldDB" id="A0A087SMJ3"/>
<feature type="transmembrane region" description="Helical" evidence="7">
    <location>
        <begin position="419"/>
        <end position="439"/>
    </location>
</feature>
<dbReference type="RefSeq" id="XP_011399903.1">
    <property type="nucleotide sequence ID" value="XM_011401601.1"/>
</dbReference>
<comment type="function">
    <text evidence="6 7">Acts as a Mg(2+) transporter. Can also transport other divalent cations such as Fe(2+), Sr(2+), Ba(2+), Mn(2+) and Co(2+) but to a much less extent than Mg(2+).</text>
</comment>
<keyword evidence="7" id="KW-0460">Magnesium</keyword>
<organism evidence="8 9">
    <name type="scientific">Auxenochlorella protothecoides</name>
    <name type="common">Green microalga</name>
    <name type="synonym">Chlorella protothecoides</name>
    <dbReference type="NCBI Taxonomy" id="3075"/>
    <lineage>
        <taxon>Eukaryota</taxon>
        <taxon>Viridiplantae</taxon>
        <taxon>Chlorophyta</taxon>
        <taxon>core chlorophytes</taxon>
        <taxon>Trebouxiophyceae</taxon>
        <taxon>Chlorellales</taxon>
        <taxon>Chlorellaceae</taxon>
        <taxon>Auxenochlorella</taxon>
    </lineage>
</organism>
<feature type="transmembrane region" description="Helical" evidence="7">
    <location>
        <begin position="324"/>
        <end position="350"/>
    </location>
</feature>
<evidence type="ECO:0000256" key="1">
    <source>
        <dbReference type="ARBA" id="ARBA00004141"/>
    </source>
</evidence>
<dbReference type="InterPro" id="IPR008521">
    <property type="entry name" value="Mg_trans_NIPA"/>
</dbReference>
<dbReference type="InterPro" id="IPR037185">
    <property type="entry name" value="EmrE-like"/>
</dbReference>
<dbReference type="GO" id="GO:0005769">
    <property type="term" value="C:early endosome"/>
    <property type="evidence" value="ECO:0007669"/>
    <property type="project" value="UniProtKB-SubCell"/>
</dbReference>
<dbReference type="OrthoDB" id="6428174at2759"/>
<feature type="transmembrane region" description="Helical" evidence="7">
    <location>
        <begin position="287"/>
        <end position="312"/>
    </location>
</feature>
<evidence type="ECO:0000313" key="8">
    <source>
        <dbReference type="EMBL" id="KFM26947.1"/>
    </source>
</evidence>
<keyword evidence="3 7" id="KW-0812">Transmembrane</keyword>